<feature type="domain" description="Protein FecR C-terminal" evidence="3">
    <location>
        <begin position="312"/>
        <end position="375"/>
    </location>
</feature>
<gene>
    <name evidence="4" type="ORF">JKG61_11910</name>
</gene>
<name>A0ABS1R467_9SPHI</name>
<dbReference type="InterPro" id="IPR012373">
    <property type="entry name" value="Ferrdict_sens_TM"/>
</dbReference>
<dbReference type="EMBL" id="JAERTY010000006">
    <property type="protein sequence ID" value="MBL1409458.1"/>
    <property type="molecule type" value="Genomic_DNA"/>
</dbReference>
<comment type="caution">
    <text evidence="4">The sequence shown here is derived from an EMBL/GenBank/DDBJ whole genome shotgun (WGS) entry which is preliminary data.</text>
</comment>
<evidence type="ECO:0000259" key="2">
    <source>
        <dbReference type="Pfam" id="PF04773"/>
    </source>
</evidence>
<dbReference type="Pfam" id="PF04773">
    <property type="entry name" value="FecR"/>
    <property type="match status" value="1"/>
</dbReference>
<accession>A0ABS1R467</accession>
<organism evidence="4 5">
    <name type="scientific">Sphingobacterium faecale</name>
    <dbReference type="NCBI Taxonomy" id="2803775"/>
    <lineage>
        <taxon>Bacteria</taxon>
        <taxon>Pseudomonadati</taxon>
        <taxon>Bacteroidota</taxon>
        <taxon>Sphingobacteriia</taxon>
        <taxon>Sphingobacteriales</taxon>
        <taxon>Sphingobacteriaceae</taxon>
        <taxon>Sphingobacterium</taxon>
    </lineage>
</organism>
<feature type="transmembrane region" description="Helical" evidence="1">
    <location>
        <begin position="83"/>
        <end position="105"/>
    </location>
</feature>
<proteinExistence type="predicted"/>
<dbReference type="InterPro" id="IPR006860">
    <property type="entry name" value="FecR"/>
</dbReference>
<keyword evidence="1" id="KW-1133">Transmembrane helix</keyword>
<dbReference type="PANTHER" id="PTHR30273:SF2">
    <property type="entry name" value="PROTEIN FECR"/>
    <property type="match status" value="1"/>
</dbReference>
<keyword evidence="1" id="KW-0472">Membrane</keyword>
<evidence type="ECO:0000313" key="4">
    <source>
        <dbReference type="EMBL" id="MBL1409458.1"/>
    </source>
</evidence>
<dbReference type="InterPro" id="IPR032508">
    <property type="entry name" value="FecR_C"/>
</dbReference>
<dbReference type="Gene3D" id="2.60.120.1440">
    <property type="match status" value="1"/>
</dbReference>
<feature type="domain" description="FecR protein" evidence="2">
    <location>
        <begin position="172"/>
        <end position="265"/>
    </location>
</feature>
<evidence type="ECO:0000256" key="1">
    <source>
        <dbReference type="SAM" id="Phobius"/>
    </source>
</evidence>
<keyword evidence="5" id="KW-1185">Reference proteome</keyword>
<dbReference type="Pfam" id="PF16344">
    <property type="entry name" value="FecR_C"/>
    <property type="match status" value="1"/>
</dbReference>
<dbReference type="RefSeq" id="WP_202103216.1">
    <property type="nucleotide sequence ID" value="NZ_JAERTY010000006.1"/>
</dbReference>
<evidence type="ECO:0000313" key="5">
    <source>
        <dbReference type="Proteomes" id="UP000625283"/>
    </source>
</evidence>
<protein>
    <submittedName>
        <fullName evidence="4">FecR family protein</fullName>
    </submittedName>
</protein>
<sequence length="380" mass="43654">MKRITKELLYKYINGESTIEEINSLLFFLKEEDIDFDLLEDLQNKKQQAASMGHVDDRLEKVLLNIKNEIAYTSTYKPFNFKVLYTAAASLILLIGFYAIFVTYFGKIEEREVMAEIIQPKASIKFGNGEVQHLDNIDREAKEGRSLVVLDSSGFMSLGKSESSHETISYNTLKTPAREIIKFILPDGSKLWLNANSELEFPDRFSSNERRIKLTGEGYFEIQKSKLPFIIETNNQELKVLGTQFNLTSYKDDNSDVTTLIEGSVGVMSKHDQDGRSTILKNRGEQLVLNKTIQKITMVDLESYTGWKEGWFIFHQLSLHEMCKQIANWYGLDLDFRIKTTNSYYGEIKRNVSLEEVMGLIEGIADVKLQKHGNILKVYK</sequence>
<reference evidence="4 5" key="1">
    <citation type="submission" date="2021-01" db="EMBL/GenBank/DDBJ databases">
        <title>C459-1 draft genome sequence.</title>
        <authorList>
            <person name="Zhang X.-F."/>
        </authorList>
    </citation>
    <scope>NUCLEOTIDE SEQUENCE [LARGE SCALE GENOMIC DNA]</scope>
    <source>
        <strain evidence="5">C459-1</strain>
    </source>
</reference>
<dbReference type="Gene3D" id="3.55.50.30">
    <property type="match status" value="1"/>
</dbReference>
<dbReference type="PANTHER" id="PTHR30273">
    <property type="entry name" value="PERIPLASMIC SIGNAL SENSOR AND SIGMA FACTOR ACTIVATOR FECR-RELATED"/>
    <property type="match status" value="1"/>
</dbReference>
<keyword evidence="1" id="KW-0812">Transmembrane</keyword>
<dbReference type="Proteomes" id="UP000625283">
    <property type="component" value="Unassembled WGS sequence"/>
</dbReference>
<evidence type="ECO:0000259" key="3">
    <source>
        <dbReference type="Pfam" id="PF16344"/>
    </source>
</evidence>